<keyword evidence="1" id="KW-1185">Reference proteome</keyword>
<proteinExistence type="predicted"/>
<dbReference type="WBParaSite" id="PTRK_0000405700.1">
    <property type="protein sequence ID" value="PTRK_0000405700.1"/>
    <property type="gene ID" value="PTRK_0000405700"/>
</dbReference>
<protein>
    <submittedName>
        <fullName evidence="2">F-box domain-containing protein</fullName>
    </submittedName>
</protein>
<reference evidence="2" key="1">
    <citation type="submission" date="2017-02" db="UniProtKB">
        <authorList>
            <consortium name="WormBaseParasite"/>
        </authorList>
    </citation>
    <scope>IDENTIFICATION</scope>
</reference>
<dbReference type="STRING" id="131310.A0A0N4Z9M6"/>
<evidence type="ECO:0000313" key="1">
    <source>
        <dbReference type="Proteomes" id="UP000038045"/>
    </source>
</evidence>
<name>A0A0N4Z9M6_PARTI</name>
<sequence length="561" mass="66570">MSFETIFSQYPISKRIINDLDSFTDIENLAATSQSILEDVRNLPIKKDINISENTLLIFKVWDFFSYILGRSPSITFNYNDNIYNTNDLLRIFAMMPSKKLEHIKKIQFYIFDACTDYRSGDIYDNLQLLPNIETCDPNNLRDFGRELAYFINNLFELCSNADTLEFKSLLSIHFFIINYLTSSKIKILKGITIKSMLVFANIRNNNYLGCIEKLKGLEELHINGFNMEMLKIEYCANLLKDILKNLSKKEGNKFVYYGDTILLPSEIQFFNNFGNLLRLVQECKVNMAFKGIYPCERKFYKHCPVENIVEINICPGNITDFRIFVSKLHRFLKLKTIKLELLDDFFYNILKVNSISIFKKCFNTEMLKNFEKIEEFYLKVQMFLPMDLLSNNETKEQMVEIKNNAILNLLIHLSTNLRLLYLEGLPDLTQEMSDILSKNCPNITEIYLIPKISINENFVKNMKNLKFIFLKGNHRVIIPDTVEMITFYPKDNDESRMLYEMLHTQFYNHFRYLFNRTFRCSIRNCYENRLMYGVFFNKIFDWKIYIKKMHSYNTPFQPVF</sequence>
<dbReference type="Proteomes" id="UP000038045">
    <property type="component" value="Unplaced"/>
</dbReference>
<dbReference type="AlphaFoldDB" id="A0A0N4Z9M6"/>
<accession>A0A0N4Z9M6</accession>
<evidence type="ECO:0000313" key="2">
    <source>
        <dbReference type="WBParaSite" id="PTRK_0000405700.1"/>
    </source>
</evidence>
<organism evidence="1 2">
    <name type="scientific">Parastrongyloides trichosuri</name>
    <name type="common">Possum-specific nematode worm</name>
    <dbReference type="NCBI Taxonomy" id="131310"/>
    <lineage>
        <taxon>Eukaryota</taxon>
        <taxon>Metazoa</taxon>
        <taxon>Ecdysozoa</taxon>
        <taxon>Nematoda</taxon>
        <taxon>Chromadorea</taxon>
        <taxon>Rhabditida</taxon>
        <taxon>Tylenchina</taxon>
        <taxon>Panagrolaimomorpha</taxon>
        <taxon>Strongyloidoidea</taxon>
        <taxon>Strongyloididae</taxon>
        <taxon>Parastrongyloides</taxon>
    </lineage>
</organism>